<dbReference type="Gene3D" id="3.50.50.60">
    <property type="entry name" value="FAD/NAD(P)-binding domain"/>
    <property type="match status" value="1"/>
</dbReference>
<evidence type="ECO:0000256" key="2">
    <source>
        <dbReference type="ARBA" id="ARBA00023002"/>
    </source>
</evidence>
<dbReference type="InterPro" id="IPR037099">
    <property type="entry name" value="Fum_R/Succ_DH_flav-like_C_sf"/>
</dbReference>
<evidence type="ECO:0000313" key="8">
    <source>
        <dbReference type="Proteomes" id="UP000190130"/>
    </source>
</evidence>
<evidence type="ECO:0000256" key="1">
    <source>
        <dbReference type="ARBA" id="ARBA00022630"/>
    </source>
</evidence>
<proteinExistence type="predicted"/>
<dbReference type="SUPFAM" id="SSF51905">
    <property type="entry name" value="FAD/NAD(P)-binding domain"/>
    <property type="match status" value="1"/>
</dbReference>
<dbReference type="RefSeq" id="WP_055727239.1">
    <property type="nucleotide sequence ID" value="NZ_FUYX01000005.1"/>
</dbReference>
<sequence length="536" mass="56530">MSRIGNGEEEGLVADVLVIGGGMAGAWAATAAAREGAHVVLVEKGYCGTSGATAAAGPGHWWAPPDPPEARANAIAQRQRIAFGLGEPHWMRRVLDETWRLLPTLAPYYDFPKDDQGKVRNYRALRGPEYMRALREQIVDLGVVVLDHSPALELLAHADGAIGGAAGIRTQRGGSPWRIAAGAVVLAAGGTSFRSHLLGSRNNTGDGYLMAAEAGAELSGMEFTAAYTVAPQHSTMTRTMSYAFADYFDADGRQIDAPFGPDQTERLAQALLAGPIYCSLARLPEDVQRHLPTISPNVMLPFARWGIDPFRERFEVTLHTDGTIRGIGGVRVRSEDCGTGVPGLYVAGDTASRELVAGASSGGGNVNSAWALSSGSWAGRAAARRARRVPAGFGGLSALGRTGLRASGRPRPVSAAEAVDAVRAEMHPYDKNLFRTGKGLAASRRTLDAVWSDLATHAASNGMAALALREATALVASARWSVASAEARTETRGMHRRLDHPTLDPDLAVRLIAGGFDTVTVRPQATAATSPFESVA</sequence>
<dbReference type="InterPro" id="IPR030664">
    <property type="entry name" value="SdhA/FrdA/AprA"/>
</dbReference>
<reference evidence="6 8" key="2">
    <citation type="submission" date="2017-02" db="EMBL/GenBank/DDBJ databases">
        <authorList>
            <person name="Peterson S.W."/>
        </authorList>
    </citation>
    <scope>NUCLEOTIDE SEQUENCE [LARGE SCALE GENOMIC DNA]</scope>
    <source>
        <strain evidence="6 8">DSM 9653</strain>
    </source>
</reference>
<dbReference type="AlphaFoldDB" id="A0A0Q3M6Q5"/>
<evidence type="ECO:0000259" key="4">
    <source>
        <dbReference type="Pfam" id="PF02910"/>
    </source>
</evidence>
<organism evidence="5 7">
    <name type="scientific">Bosea thiooxidans</name>
    <dbReference type="NCBI Taxonomy" id="53254"/>
    <lineage>
        <taxon>Bacteria</taxon>
        <taxon>Pseudomonadati</taxon>
        <taxon>Pseudomonadota</taxon>
        <taxon>Alphaproteobacteria</taxon>
        <taxon>Hyphomicrobiales</taxon>
        <taxon>Boseaceae</taxon>
        <taxon>Bosea</taxon>
    </lineage>
</organism>
<accession>A0A0Q3M6Q5</accession>
<evidence type="ECO:0000259" key="3">
    <source>
        <dbReference type="Pfam" id="PF00890"/>
    </source>
</evidence>
<evidence type="ECO:0000313" key="6">
    <source>
        <dbReference type="EMBL" id="SKB79336.1"/>
    </source>
</evidence>
<dbReference type="OrthoDB" id="9805351at2"/>
<dbReference type="PANTHER" id="PTHR11632">
    <property type="entry name" value="SUCCINATE DEHYDROGENASE 2 FLAVOPROTEIN SUBUNIT"/>
    <property type="match status" value="1"/>
</dbReference>
<keyword evidence="1" id="KW-0285">Flavoprotein</keyword>
<dbReference type="Proteomes" id="UP000190130">
    <property type="component" value="Unassembled WGS sequence"/>
</dbReference>
<protein>
    <submittedName>
        <fullName evidence="6">L-aspartate oxidase</fullName>
    </submittedName>
    <submittedName>
        <fullName evidence="5">Oxidoreductase</fullName>
    </submittedName>
</protein>
<gene>
    <name evidence="5" type="ORF">ARD30_03460</name>
    <name evidence="6" type="ORF">SAMN05660750_02389</name>
</gene>
<name>A0A0Q3M6Q5_9HYPH</name>
<evidence type="ECO:0000313" key="5">
    <source>
        <dbReference type="EMBL" id="KQK31473.1"/>
    </source>
</evidence>
<evidence type="ECO:0000313" key="7">
    <source>
        <dbReference type="Proteomes" id="UP000051562"/>
    </source>
</evidence>
<dbReference type="Gene3D" id="1.20.58.100">
    <property type="entry name" value="Fumarate reductase/succinate dehydrogenase flavoprotein-like, C-terminal domain"/>
    <property type="match status" value="1"/>
</dbReference>
<dbReference type="GO" id="GO:0016491">
    <property type="term" value="F:oxidoreductase activity"/>
    <property type="evidence" value="ECO:0007669"/>
    <property type="project" value="UniProtKB-KW"/>
</dbReference>
<dbReference type="PANTHER" id="PTHR11632:SF51">
    <property type="entry name" value="SUCCINATE DEHYDROGENASE [UBIQUINONE] FLAVOPROTEIN SUBUNIT, MITOCHONDRIAL"/>
    <property type="match status" value="1"/>
</dbReference>
<dbReference type="PRINTS" id="PR00368">
    <property type="entry name" value="FADPNR"/>
</dbReference>
<dbReference type="Proteomes" id="UP000051562">
    <property type="component" value="Unassembled WGS sequence"/>
</dbReference>
<dbReference type="SUPFAM" id="SSF46977">
    <property type="entry name" value="Succinate dehydrogenase/fumarate reductase flavoprotein C-terminal domain"/>
    <property type="match status" value="1"/>
</dbReference>
<dbReference type="PRINTS" id="PR00411">
    <property type="entry name" value="PNDRDTASEI"/>
</dbReference>
<dbReference type="STRING" id="53254.SAMN05660750_02389"/>
<feature type="domain" description="FAD-dependent oxidoreductase 2 FAD-binding" evidence="3">
    <location>
        <begin position="15"/>
        <end position="69"/>
    </location>
</feature>
<feature type="domain" description="Fumarate reductase/succinate dehydrogenase flavoprotein-like C-terminal" evidence="4">
    <location>
        <begin position="433"/>
        <end position="504"/>
    </location>
</feature>
<dbReference type="InterPro" id="IPR003953">
    <property type="entry name" value="FAD-dep_OxRdtase_2_FAD-bd"/>
</dbReference>
<reference evidence="5 7" key="1">
    <citation type="submission" date="2015-10" db="EMBL/GenBank/DDBJ databases">
        <title>Draft genome of Bosea thiooxidans.</title>
        <authorList>
            <person name="Wang X."/>
        </authorList>
    </citation>
    <scope>NUCLEOTIDE SEQUENCE [LARGE SCALE GENOMIC DNA]</scope>
    <source>
        <strain evidence="5 7">CGMCC 9174</strain>
    </source>
</reference>
<dbReference type="InterPro" id="IPR015939">
    <property type="entry name" value="Fum_Rdtase/Succ_DH_flav-like_C"/>
</dbReference>
<dbReference type="InterPro" id="IPR036188">
    <property type="entry name" value="FAD/NAD-bd_sf"/>
</dbReference>
<keyword evidence="7" id="KW-1185">Reference proteome</keyword>
<feature type="domain" description="FAD-dependent oxidoreductase 2 FAD-binding" evidence="3">
    <location>
        <begin position="123"/>
        <end position="225"/>
    </location>
</feature>
<dbReference type="EMBL" id="LMAR01000023">
    <property type="protein sequence ID" value="KQK31473.1"/>
    <property type="molecule type" value="Genomic_DNA"/>
</dbReference>
<dbReference type="EMBL" id="FUYX01000005">
    <property type="protein sequence ID" value="SKB79336.1"/>
    <property type="molecule type" value="Genomic_DNA"/>
</dbReference>
<dbReference type="Pfam" id="PF02910">
    <property type="entry name" value="Succ_DH_flav_C"/>
    <property type="match status" value="1"/>
</dbReference>
<keyword evidence="2" id="KW-0560">Oxidoreductase</keyword>
<dbReference type="Pfam" id="PF00890">
    <property type="entry name" value="FAD_binding_2"/>
    <property type="match status" value="2"/>
</dbReference>